<organism evidence="1 2">
    <name type="scientific">Tanacetum coccineum</name>
    <dbReference type="NCBI Taxonomy" id="301880"/>
    <lineage>
        <taxon>Eukaryota</taxon>
        <taxon>Viridiplantae</taxon>
        <taxon>Streptophyta</taxon>
        <taxon>Embryophyta</taxon>
        <taxon>Tracheophyta</taxon>
        <taxon>Spermatophyta</taxon>
        <taxon>Magnoliopsida</taxon>
        <taxon>eudicotyledons</taxon>
        <taxon>Gunneridae</taxon>
        <taxon>Pentapetalae</taxon>
        <taxon>asterids</taxon>
        <taxon>campanulids</taxon>
        <taxon>Asterales</taxon>
        <taxon>Asteraceae</taxon>
        <taxon>Asteroideae</taxon>
        <taxon>Anthemideae</taxon>
        <taxon>Anthemidinae</taxon>
        <taxon>Tanacetum</taxon>
    </lineage>
</organism>
<dbReference type="EMBL" id="BQNB010017179">
    <property type="protein sequence ID" value="GJT60223.1"/>
    <property type="molecule type" value="Genomic_DNA"/>
</dbReference>
<dbReference type="InterPro" id="IPR012337">
    <property type="entry name" value="RNaseH-like_sf"/>
</dbReference>
<gene>
    <name evidence="1" type="ORF">Tco_1003756</name>
</gene>
<comment type="caution">
    <text evidence="1">The sequence shown here is derived from an EMBL/GenBank/DDBJ whole genome shotgun (WGS) entry which is preliminary data.</text>
</comment>
<evidence type="ECO:0000313" key="2">
    <source>
        <dbReference type="Proteomes" id="UP001151760"/>
    </source>
</evidence>
<dbReference type="InterPro" id="IPR036397">
    <property type="entry name" value="RNaseH_sf"/>
</dbReference>
<accession>A0ABQ5FA00</accession>
<keyword evidence="1" id="KW-0548">Nucleotidyltransferase</keyword>
<proteinExistence type="predicted"/>
<dbReference type="GO" id="GO:0003964">
    <property type="term" value="F:RNA-directed DNA polymerase activity"/>
    <property type="evidence" value="ECO:0007669"/>
    <property type="project" value="UniProtKB-KW"/>
</dbReference>
<dbReference type="Proteomes" id="UP001151760">
    <property type="component" value="Unassembled WGS sequence"/>
</dbReference>
<keyword evidence="1" id="KW-0808">Transferase</keyword>
<keyword evidence="2" id="KW-1185">Reference proteome</keyword>
<reference evidence="1" key="2">
    <citation type="submission" date="2022-01" db="EMBL/GenBank/DDBJ databases">
        <authorList>
            <person name="Yamashiro T."/>
            <person name="Shiraishi A."/>
            <person name="Satake H."/>
            <person name="Nakayama K."/>
        </authorList>
    </citation>
    <scope>NUCLEOTIDE SEQUENCE</scope>
</reference>
<sequence length="293" mass="32674">MSSPDHPIGNLEDAFSSNFLNYVPPASPDYVLASPRKTYSSASNSFGIVPLASPTLSLFPDDPYMKVLQLSKLKNHPIPPPNIHTSLNLKNSILPEVTTRKLDEEELSQQLPAATTTTATPTIATTIVNNKTEGMKLVELMMLLLQKMVDSVQSLQNALGTQLDMSTAYHLETDRQSERTIQTLEDMLRACVIDFRKGWDKHLPLVEFSYNNSYHANIKAAPFEALYGRKLYHCFAVAEVEILNLTGPEIIQETTEKMYRTNSQHLQAARDGMSNPCPLKYFQHSVGCSSLQA</sequence>
<protein>
    <submittedName>
        <fullName evidence="1">Reverse transcriptase domain-containing protein</fullName>
    </submittedName>
</protein>
<dbReference type="PANTHER" id="PTHR45835">
    <property type="entry name" value="YALI0A06105P"/>
    <property type="match status" value="1"/>
</dbReference>
<name>A0ABQ5FA00_9ASTR</name>
<dbReference type="PANTHER" id="PTHR45835:SF99">
    <property type="entry name" value="CHROMO DOMAIN-CONTAINING PROTEIN-RELATED"/>
    <property type="match status" value="1"/>
</dbReference>
<reference evidence="1" key="1">
    <citation type="journal article" date="2022" name="Int. J. Mol. Sci.">
        <title>Draft Genome of Tanacetum Coccineum: Genomic Comparison of Closely Related Tanacetum-Family Plants.</title>
        <authorList>
            <person name="Yamashiro T."/>
            <person name="Shiraishi A."/>
            <person name="Nakayama K."/>
            <person name="Satake H."/>
        </authorList>
    </citation>
    <scope>NUCLEOTIDE SEQUENCE</scope>
</reference>
<evidence type="ECO:0000313" key="1">
    <source>
        <dbReference type="EMBL" id="GJT60223.1"/>
    </source>
</evidence>
<dbReference type="Gene3D" id="3.30.420.10">
    <property type="entry name" value="Ribonuclease H-like superfamily/Ribonuclease H"/>
    <property type="match status" value="1"/>
</dbReference>
<keyword evidence="1" id="KW-0695">RNA-directed DNA polymerase</keyword>
<dbReference type="SUPFAM" id="SSF53098">
    <property type="entry name" value="Ribonuclease H-like"/>
    <property type="match status" value="1"/>
</dbReference>